<dbReference type="EMBL" id="OX451739">
    <property type="protein sequence ID" value="CAI8611414.1"/>
    <property type="molecule type" value="Genomic_DNA"/>
</dbReference>
<evidence type="ECO:0000313" key="1">
    <source>
        <dbReference type="EMBL" id="CAI8611414.1"/>
    </source>
</evidence>
<keyword evidence="2" id="KW-1185">Reference proteome</keyword>
<gene>
    <name evidence="1" type="ORF">VFH_IV228000</name>
</gene>
<organism evidence="1 2">
    <name type="scientific">Vicia faba</name>
    <name type="common">Broad bean</name>
    <name type="synonym">Faba vulgaris</name>
    <dbReference type="NCBI Taxonomy" id="3906"/>
    <lineage>
        <taxon>Eukaryota</taxon>
        <taxon>Viridiplantae</taxon>
        <taxon>Streptophyta</taxon>
        <taxon>Embryophyta</taxon>
        <taxon>Tracheophyta</taxon>
        <taxon>Spermatophyta</taxon>
        <taxon>Magnoliopsida</taxon>
        <taxon>eudicotyledons</taxon>
        <taxon>Gunneridae</taxon>
        <taxon>Pentapetalae</taxon>
        <taxon>rosids</taxon>
        <taxon>fabids</taxon>
        <taxon>Fabales</taxon>
        <taxon>Fabaceae</taxon>
        <taxon>Papilionoideae</taxon>
        <taxon>50 kb inversion clade</taxon>
        <taxon>NPAAA clade</taxon>
        <taxon>Hologalegina</taxon>
        <taxon>IRL clade</taxon>
        <taxon>Fabeae</taxon>
        <taxon>Vicia</taxon>
    </lineage>
</organism>
<accession>A0AAV1ALM8</accession>
<protein>
    <submittedName>
        <fullName evidence="1">Uncharacterized protein</fullName>
    </submittedName>
</protein>
<evidence type="ECO:0000313" key="2">
    <source>
        <dbReference type="Proteomes" id="UP001157006"/>
    </source>
</evidence>
<dbReference type="Proteomes" id="UP001157006">
    <property type="component" value="Chromosome 4"/>
</dbReference>
<sequence>MYGNDCLIFTPLLANFSLHYQHSSICDSSDSSFPFCILEKQISRLLRVDLTSDTPSKIQSSTNIRTRLASQDILFNIPHFIALYTKQVPKRNVQDQLGCNCTTYEKEKRLMMLKKKIASLLKISFLDEEPSDNFFPLKFNMYWTNVLHHRLAQLIRMR</sequence>
<reference evidence="1 2" key="1">
    <citation type="submission" date="2023-01" db="EMBL/GenBank/DDBJ databases">
        <authorList>
            <person name="Kreplak J."/>
        </authorList>
    </citation>
    <scope>NUCLEOTIDE SEQUENCE [LARGE SCALE GENOMIC DNA]</scope>
</reference>
<name>A0AAV1ALM8_VICFA</name>
<dbReference type="AlphaFoldDB" id="A0AAV1ALM8"/>
<proteinExistence type="predicted"/>